<gene>
    <name evidence="2" type="ORF">ABH15_00360</name>
</gene>
<dbReference type="InterPro" id="IPR038720">
    <property type="entry name" value="YprB_RNase_H-like_dom"/>
</dbReference>
<evidence type="ECO:0000259" key="1">
    <source>
        <dbReference type="Pfam" id="PF13482"/>
    </source>
</evidence>
<dbReference type="Pfam" id="PF13482">
    <property type="entry name" value="RNase_H_2"/>
    <property type="match status" value="1"/>
</dbReference>
<reference evidence="2 3" key="1">
    <citation type="journal article" date="2015" name="Int. J. Syst. Evol. Microbiol.">
        <title>Methanoculleus taiwanensis sp. nov., a methanogen isolated from deep marine sediment at the deformation front area near Taiwan.</title>
        <authorList>
            <person name="Weng C.Y."/>
            <person name="Chen S.C."/>
            <person name="Lai M.C."/>
            <person name="Wu S.Y."/>
            <person name="Lin S."/>
            <person name="Yang T.F."/>
            <person name="Chen P.C."/>
        </authorList>
    </citation>
    <scope>NUCLEOTIDE SEQUENCE [LARGE SCALE GENOMIC DNA]</scope>
    <source>
        <strain evidence="2 3">CYW4</strain>
    </source>
</reference>
<feature type="domain" description="YprB ribonuclease H-like" evidence="1">
    <location>
        <begin position="156"/>
        <end position="322"/>
    </location>
</feature>
<dbReference type="InterPro" id="IPR012337">
    <property type="entry name" value="RNaseH-like_sf"/>
</dbReference>
<keyword evidence="3" id="KW-1185">Reference proteome</keyword>
<dbReference type="EMBL" id="LHQS01000001">
    <property type="protein sequence ID" value="RXE56675.1"/>
    <property type="molecule type" value="Genomic_DNA"/>
</dbReference>
<dbReference type="PANTHER" id="PTHR38462">
    <property type="entry name" value="EXONUCLEASE-LIKE PROTEIN"/>
    <property type="match status" value="1"/>
</dbReference>
<organism evidence="2 3">
    <name type="scientific">Methanoculleus taiwanensis</name>
    <dbReference type="NCBI Taxonomy" id="1550565"/>
    <lineage>
        <taxon>Archaea</taxon>
        <taxon>Methanobacteriati</taxon>
        <taxon>Methanobacteriota</taxon>
        <taxon>Stenosarchaea group</taxon>
        <taxon>Methanomicrobia</taxon>
        <taxon>Methanomicrobiales</taxon>
        <taxon>Methanomicrobiaceae</taxon>
        <taxon>Methanoculleus</taxon>
    </lineage>
</organism>
<dbReference type="Gene3D" id="3.30.420.10">
    <property type="entry name" value="Ribonuclease H-like superfamily/Ribonuclease H"/>
    <property type="match status" value="1"/>
</dbReference>
<dbReference type="AlphaFoldDB" id="A0A498H340"/>
<proteinExistence type="predicted"/>
<dbReference type="PANTHER" id="PTHR38462:SF1">
    <property type="entry name" value="YPRB RIBONUCLEASE H-LIKE DOMAIN-CONTAINING PROTEIN"/>
    <property type="match status" value="1"/>
</dbReference>
<protein>
    <recommendedName>
        <fullName evidence="1">YprB ribonuclease H-like domain-containing protein</fullName>
    </recommendedName>
</protein>
<dbReference type="SUPFAM" id="SSF53098">
    <property type="entry name" value="Ribonuclease H-like"/>
    <property type="match status" value="1"/>
</dbReference>
<dbReference type="InterPro" id="IPR036397">
    <property type="entry name" value="RNaseH_sf"/>
</dbReference>
<evidence type="ECO:0000313" key="2">
    <source>
        <dbReference type="EMBL" id="RXE56675.1"/>
    </source>
</evidence>
<dbReference type="GO" id="GO:0003676">
    <property type="term" value="F:nucleic acid binding"/>
    <property type="evidence" value="ECO:0007669"/>
    <property type="project" value="InterPro"/>
</dbReference>
<dbReference type="Proteomes" id="UP000290932">
    <property type="component" value="Unassembled WGS sequence"/>
</dbReference>
<name>A0A498H340_9EURY</name>
<comment type="caution">
    <text evidence="2">The sequence shown here is derived from an EMBL/GenBank/DDBJ whole genome shotgun (WGS) entry which is preliminary data.</text>
</comment>
<accession>A0A498H340</accession>
<evidence type="ECO:0000313" key="3">
    <source>
        <dbReference type="Proteomes" id="UP000290932"/>
    </source>
</evidence>
<dbReference type="Gene3D" id="1.10.150.20">
    <property type="entry name" value="5' to 3' exonuclease, C-terminal subdomain"/>
    <property type="match status" value="1"/>
</dbReference>
<sequence length="342" mass="37778">MAGFFSRPDGTSVSDYDRARRLKHRLLERYRDIPLETVFCGREEATPAGACYVVESSETLAMEGADRERARATILADLTLVRGIGERTAARLRQQGYRTVTDLTRHPRYGSDAGLLLRQVSSGTTADLMQSIGRRHQVSHPLVLKTSRFHDPGDFVFLDIETLGLFSRPVILAGVALVSGSAITVRQYLLRDIDEEAAALSATVGHLAAKNACLVTFNGKAFDLPYVQDRLAHHGIAADLGVPHFDALHFSRRCWKKQVGSCRLTALERAVFGIERSDDVPSALVPEFYETYLRTGNAGPLVPVVEHNRQDLISLARLFIHLREEWDGSSGTCHGTAALPDR</sequence>